<accession>A0A1E3IFY5</accession>
<dbReference type="EMBL" id="CP143788">
    <property type="protein sequence ID" value="WVN89136.1"/>
    <property type="molecule type" value="Genomic_DNA"/>
</dbReference>
<dbReference type="Proteomes" id="UP000094043">
    <property type="component" value="Chromosome 5"/>
</dbReference>
<protein>
    <submittedName>
        <fullName evidence="1">Uncharacterized protein</fullName>
    </submittedName>
</protein>
<dbReference type="AlphaFoldDB" id="A0A1E3IFY5"/>
<gene>
    <name evidence="1" type="ORF">L203_104352</name>
</gene>
<dbReference type="VEuPathDB" id="FungiDB:L203_03287"/>
<dbReference type="GeneID" id="91088562"/>
<name>A0A1E3IFY5_9TREE</name>
<keyword evidence="2" id="KW-1185">Reference proteome</keyword>
<evidence type="ECO:0000313" key="2">
    <source>
        <dbReference type="Proteomes" id="UP000094043"/>
    </source>
</evidence>
<dbReference type="KEGG" id="cdep:91088562"/>
<dbReference type="RefSeq" id="XP_066069836.1">
    <property type="nucleotide sequence ID" value="XM_066213739.1"/>
</dbReference>
<evidence type="ECO:0000313" key="1">
    <source>
        <dbReference type="EMBL" id="WVN89136.1"/>
    </source>
</evidence>
<reference evidence="1" key="2">
    <citation type="journal article" date="2022" name="Elife">
        <title>Obligate sexual reproduction of a homothallic fungus closely related to the Cryptococcus pathogenic species complex.</title>
        <authorList>
            <person name="Passer A.R."/>
            <person name="Clancey S.A."/>
            <person name="Shea T."/>
            <person name="David-Palma M."/>
            <person name="Averette A.F."/>
            <person name="Boekhout T."/>
            <person name="Porcel B.M."/>
            <person name="Nowrousian M."/>
            <person name="Cuomo C.A."/>
            <person name="Sun S."/>
            <person name="Heitman J."/>
            <person name="Coelho M.A."/>
        </authorList>
    </citation>
    <scope>NUCLEOTIDE SEQUENCE</scope>
    <source>
        <strain evidence="1">CBS 7841</strain>
    </source>
</reference>
<reference evidence="1" key="1">
    <citation type="submission" date="2016-06" db="EMBL/GenBank/DDBJ databases">
        <authorList>
            <person name="Cuomo C."/>
            <person name="Litvintseva A."/>
            <person name="Heitman J."/>
            <person name="Chen Y."/>
            <person name="Sun S."/>
            <person name="Springer D."/>
            <person name="Dromer F."/>
            <person name="Young S."/>
            <person name="Zeng Q."/>
            <person name="Chapman S."/>
            <person name="Gujja S."/>
            <person name="Saif S."/>
            <person name="Birren B."/>
        </authorList>
    </citation>
    <scope>NUCLEOTIDE SEQUENCE</scope>
    <source>
        <strain evidence="1">CBS 7841</strain>
    </source>
</reference>
<proteinExistence type="predicted"/>
<reference evidence="1" key="3">
    <citation type="submission" date="2024-01" db="EMBL/GenBank/DDBJ databases">
        <authorList>
            <person name="Coelho M.A."/>
            <person name="David-Palma M."/>
            <person name="Shea T."/>
            <person name="Sun S."/>
            <person name="Cuomo C.A."/>
            <person name="Heitman J."/>
        </authorList>
    </citation>
    <scope>NUCLEOTIDE SEQUENCE</scope>
    <source>
        <strain evidence="1">CBS 7841</strain>
    </source>
</reference>
<sequence>MSEREISSQPATSTDLGLADYLTAISEAKLTVPEEGPAKITGTKLNDFLSKYGTEPCDKTTFNGITKEIGNILSNGSIMMEIPNENASNTLHLHMSGDTKSLRFLNDLQAPMYTENDHQGLIAMSTLHSLDRKSTSPLSEADYTALMMSLVQTGLRHAGSNNAIFTNPLAKVRKCVQEGYTQQQEAGQGSKEFYLNLRPVMNVARPPHVSNILKEDDVRQLRTYLESVMRDVEKTDPRPDNSNTQRKLIYYNTTSPLDDPASTGLRTRMDKADRAMMSRTSYTSDDIIRRIQKQHSELLDDEAAQWEESKKRFVRTLRFNPLDTLYKFNDQFIKGAKGKDSFVAYRTDFPALAPPEFLKEYREHMGESGLLSTGPNTGRFKGREMCRPTEYLHSNDPDVQTFINACINKRGEIDSRGYEPTPTEIATFMPKELKAKVNFILDTKDKEKVKRELGIGKDTVTVADIYGQTDPLRYAMRGIQHQFPERFPNMSREEISSLLPPRAYK</sequence>
<organism evidence="1 2">
    <name type="scientific">Cryptococcus depauperatus CBS 7841</name>
    <dbReference type="NCBI Taxonomy" id="1295531"/>
    <lineage>
        <taxon>Eukaryota</taxon>
        <taxon>Fungi</taxon>
        <taxon>Dikarya</taxon>
        <taxon>Basidiomycota</taxon>
        <taxon>Agaricomycotina</taxon>
        <taxon>Tremellomycetes</taxon>
        <taxon>Tremellales</taxon>
        <taxon>Cryptococcaceae</taxon>
        <taxon>Cryptococcus</taxon>
    </lineage>
</organism>